<comment type="caution">
    <text evidence="2">The sequence shown here is derived from an EMBL/GenBank/DDBJ whole genome shotgun (WGS) entry which is preliminary data.</text>
</comment>
<gene>
    <name evidence="2" type="ORF">FDP41_003895</name>
</gene>
<dbReference type="GeneID" id="68111113"/>
<feature type="compositionally biased region" description="Low complexity" evidence="1">
    <location>
        <begin position="311"/>
        <end position="325"/>
    </location>
</feature>
<dbReference type="PANTHER" id="PTHR34258">
    <property type="entry name" value="ARMADILLO-LIKE HELICAL DOMAIN CONTAINING PROTEIN 1"/>
    <property type="match status" value="1"/>
</dbReference>
<name>A0A6A5BRC0_NAEFO</name>
<dbReference type="InterPro" id="IPR016024">
    <property type="entry name" value="ARM-type_fold"/>
</dbReference>
<evidence type="ECO:0008006" key="4">
    <source>
        <dbReference type="Google" id="ProtNLM"/>
    </source>
</evidence>
<dbReference type="AlphaFoldDB" id="A0A6A5BRC0"/>
<dbReference type="SUPFAM" id="SSF48371">
    <property type="entry name" value="ARM repeat"/>
    <property type="match status" value="1"/>
</dbReference>
<feature type="compositionally biased region" description="Low complexity" evidence="1">
    <location>
        <begin position="555"/>
        <end position="564"/>
    </location>
</feature>
<feature type="region of interest" description="Disordered" evidence="1">
    <location>
        <begin position="513"/>
        <end position="564"/>
    </location>
</feature>
<dbReference type="OrthoDB" id="278163at2759"/>
<dbReference type="EMBL" id="VFQX01000035">
    <property type="protein sequence ID" value="KAF0977242.1"/>
    <property type="molecule type" value="Genomic_DNA"/>
</dbReference>
<feature type="compositionally biased region" description="Low complexity" evidence="1">
    <location>
        <begin position="534"/>
        <end position="543"/>
    </location>
</feature>
<organism evidence="2 3">
    <name type="scientific">Naegleria fowleri</name>
    <name type="common">Brain eating amoeba</name>
    <dbReference type="NCBI Taxonomy" id="5763"/>
    <lineage>
        <taxon>Eukaryota</taxon>
        <taxon>Discoba</taxon>
        <taxon>Heterolobosea</taxon>
        <taxon>Tetramitia</taxon>
        <taxon>Eutetramitia</taxon>
        <taxon>Vahlkampfiidae</taxon>
        <taxon>Naegleria</taxon>
    </lineage>
</organism>
<dbReference type="InterPro" id="IPR041090">
    <property type="entry name" value="DUF5578"/>
</dbReference>
<feature type="region of interest" description="Disordered" evidence="1">
    <location>
        <begin position="172"/>
        <end position="203"/>
    </location>
</feature>
<accession>A0A6A5BRC0</accession>
<dbReference type="PANTHER" id="PTHR34258:SF1">
    <property type="entry name" value="ARMADILLO-LIKE HELICAL DOMAIN CONTAINING PROTEIN 1"/>
    <property type="match status" value="1"/>
</dbReference>
<evidence type="ECO:0000313" key="3">
    <source>
        <dbReference type="Proteomes" id="UP000444721"/>
    </source>
</evidence>
<dbReference type="RefSeq" id="XP_044561955.1">
    <property type="nucleotide sequence ID" value="XM_044707249.1"/>
</dbReference>
<evidence type="ECO:0000313" key="2">
    <source>
        <dbReference type="EMBL" id="KAF0977242.1"/>
    </source>
</evidence>
<dbReference type="VEuPathDB" id="AmoebaDB:NfTy_063550"/>
<feature type="region of interest" description="Disordered" evidence="1">
    <location>
        <begin position="873"/>
        <end position="898"/>
    </location>
</feature>
<dbReference type="Pfam" id="PF17741">
    <property type="entry name" value="DUF5578"/>
    <property type="match status" value="1"/>
</dbReference>
<proteinExistence type="predicted"/>
<feature type="compositionally biased region" description="Basic and acidic residues" evidence="1">
    <location>
        <begin position="346"/>
        <end position="364"/>
    </location>
</feature>
<dbReference type="VEuPathDB" id="AmoebaDB:FDP41_003895"/>
<feature type="compositionally biased region" description="Basic residues" evidence="1">
    <location>
        <begin position="544"/>
        <end position="554"/>
    </location>
</feature>
<keyword evidence="3" id="KW-1185">Reference proteome</keyword>
<feature type="region of interest" description="Disordered" evidence="1">
    <location>
        <begin position="588"/>
        <end position="607"/>
    </location>
</feature>
<sequence length="1245" mass="141351">MKISHHHRHHRNLFAPQRNVVVGSGQMSRMSRMSGGGTSGGTSGGGGGVVVVVGSGSYERSTLNHRVQQQQQHNTSISSIVIMEDQLSPASLLSEAIMEDHNDHELMIGESFINVDACVVHDEQQEMKSSSSSSLSSLVYSSQHLVDPLELLLIRNEFNSFPNEHQVFYSQPTTNNNNNNNMDHPKEDTTTTTTTTTTGHDDTPLNQQQQHHFQLKQADAEEYASLHPLLLPHDQFYAPLPSSFSSSTSSPLSLNEEFEEKYSSSSSSLIHVEQKNSKDRIKHHQPLLTTTGVVMTIRESSSEEALLNHPTTTTATTTGTNNNNTQAVVSSDSGEDGTKPIWNSHEQYRDKDQHSIKQESHSECSIEEEEKDHEHHQALVGRNPHQHEIVPSHHDSFQQALILDESLLLNSKVLENSQQHLQEIHDNESNGDIHSKSSLPMIRSKYSAIGFEVVEDIIEVDSRNASSLDVHEKEYVNEYSSKHEDYHCLESIQQRDQSIHTSIMMTTEHTKDDYLQQQQQQQPFDPVLHHDRSSNSNSPTHSSMTRRHTRHHHSSSYSSNSSSSLNKLIVLTSSSMKNSQIQNNNKPLKQHMSKHNASSTVMSSNNQTPPLSPNAVNHLHTTHQPSLITKSKPSKTKNIFASSSVNIPNQTSVKPSALISNNYSSNTSTFSSKLFLREWDATTQPLTRSKLLYSFVESCQHLSCRELEAKLKNYYELIFTRILGYFQLNYLHCNDLSIQIKALGLFMKEYKPLIDFIEIGGTQILLEILGFHYYKQELEDKNESLSLLTSIASNGRKFKEVICYDNGISLLKNVILYLPSSESIHLATCFFKSIFNGNPKYEKEILEMILNVFSQHSSPFNWKDMSGYLSSASTPRRNNPSIGNEITPRSSSLISPRVNPLPLTLETNNTTDSSNSPSSSKRSHWTTIIEAFKSPRGIRADDFKRSTVFDFIASPRLSANSLQQSPPQNNSPVALPTVRDSLSLSSQSLLLLYSIIREISKVVKIERLRETNIIDVLFTNLSNEDFRVVKESISIIQLSMSYQDENEVFADIILHRVIQGISMVTILLGKKRFKNLLQSLFKEEQTKKTDQTLSKQHQVKHFHHLMFGICSILNTLIEKGSRNIFKRIIETNVLLMLFESVIVIKEKYGENEYHLDGIKEMTMFFRNLVIRFEEWNMSLSFIHPRNILQQILGDEITRTLLVMNNNQCDNKTNSFQKETNFYLFLQDAIQRTLFEQVRQTSLARK</sequence>
<feature type="compositionally biased region" description="Polar residues" evidence="1">
    <location>
        <begin position="873"/>
        <end position="894"/>
    </location>
</feature>
<reference evidence="2 3" key="1">
    <citation type="journal article" date="2019" name="Sci. Rep.">
        <title>Nanopore sequencing improves the draft genome of the human pathogenic amoeba Naegleria fowleri.</title>
        <authorList>
            <person name="Liechti N."/>
            <person name="Schurch N."/>
            <person name="Bruggmann R."/>
            <person name="Wittwer M."/>
        </authorList>
    </citation>
    <scope>NUCLEOTIDE SEQUENCE [LARGE SCALE GENOMIC DNA]</scope>
    <source>
        <strain evidence="2 3">ATCC 30894</strain>
    </source>
</reference>
<evidence type="ECO:0000256" key="1">
    <source>
        <dbReference type="SAM" id="MobiDB-lite"/>
    </source>
</evidence>
<feature type="compositionally biased region" description="Polar residues" evidence="1">
    <location>
        <begin position="595"/>
        <end position="607"/>
    </location>
</feature>
<dbReference type="Proteomes" id="UP000444721">
    <property type="component" value="Unassembled WGS sequence"/>
</dbReference>
<dbReference type="VEuPathDB" id="AmoebaDB:NF0047540"/>
<protein>
    <recommendedName>
        <fullName evidence="4">Armadillo-like helical domain-containing protein</fullName>
    </recommendedName>
</protein>
<feature type="region of interest" description="Disordered" evidence="1">
    <location>
        <begin position="302"/>
        <end position="368"/>
    </location>
</feature>